<feature type="domain" description="Cyclic nucleotide-binding" evidence="1">
    <location>
        <begin position="352"/>
        <end position="420"/>
    </location>
</feature>
<proteinExistence type="predicted"/>
<dbReference type="STRING" id="1257118.L8GH15"/>
<name>L8GH15_ACACF</name>
<dbReference type="EMBL" id="KB008119">
    <property type="protein sequence ID" value="ELR12390.1"/>
    <property type="molecule type" value="Genomic_DNA"/>
</dbReference>
<accession>L8GH15</accession>
<reference evidence="2 3" key="1">
    <citation type="journal article" date="2013" name="Genome Biol.">
        <title>Genome of Acanthamoeba castellanii highlights extensive lateral gene transfer and early evolution of tyrosine kinase signaling.</title>
        <authorList>
            <person name="Clarke M."/>
            <person name="Lohan A.J."/>
            <person name="Liu B."/>
            <person name="Lagkouvardos I."/>
            <person name="Roy S."/>
            <person name="Zafar N."/>
            <person name="Bertelli C."/>
            <person name="Schilde C."/>
            <person name="Kianianmomeni A."/>
            <person name="Burglin T.R."/>
            <person name="Frech C."/>
            <person name="Turcotte B."/>
            <person name="Kopec K.O."/>
            <person name="Synnott J.M."/>
            <person name="Choo C."/>
            <person name="Paponov I."/>
            <person name="Finkler A."/>
            <person name="Soon Heng Tan C."/>
            <person name="Hutchins A.P."/>
            <person name="Weinmeier T."/>
            <person name="Rattei T."/>
            <person name="Chu J.S."/>
            <person name="Gimenez G."/>
            <person name="Irimia M."/>
            <person name="Rigden D.J."/>
            <person name="Fitzpatrick D.A."/>
            <person name="Lorenzo-Morales J."/>
            <person name="Bateman A."/>
            <person name="Chiu C.H."/>
            <person name="Tang P."/>
            <person name="Hegemann P."/>
            <person name="Fromm H."/>
            <person name="Raoult D."/>
            <person name="Greub G."/>
            <person name="Miranda-Saavedra D."/>
            <person name="Chen N."/>
            <person name="Nash P."/>
            <person name="Ginger M.L."/>
            <person name="Horn M."/>
            <person name="Schaap P."/>
            <person name="Caler L."/>
            <person name="Loftus B."/>
        </authorList>
    </citation>
    <scope>NUCLEOTIDE SEQUENCE [LARGE SCALE GENOMIC DNA]</scope>
    <source>
        <strain evidence="2 3">Neff</strain>
    </source>
</reference>
<dbReference type="SUPFAM" id="SSF51182">
    <property type="entry name" value="RmlC-like cupins"/>
    <property type="match status" value="1"/>
</dbReference>
<dbReference type="GO" id="GO:0023052">
    <property type="term" value="P:signaling"/>
    <property type="evidence" value="ECO:0007669"/>
    <property type="project" value="UniProtKB-ARBA"/>
</dbReference>
<gene>
    <name evidence="2" type="ORF">ACA1_374580</name>
</gene>
<dbReference type="InterPro" id="IPR011051">
    <property type="entry name" value="RmlC_Cupin_sf"/>
</dbReference>
<dbReference type="KEGG" id="acan:ACA1_374580"/>
<dbReference type="PROSITE" id="PS50042">
    <property type="entry name" value="CNMP_BINDING_3"/>
    <property type="match status" value="1"/>
</dbReference>
<organism evidence="2 3">
    <name type="scientific">Acanthamoeba castellanii (strain ATCC 30010 / Neff)</name>
    <dbReference type="NCBI Taxonomy" id="1257118"/>
    <lineage>
        <taxon>Eukaryota</taxon>
        <taxon>Amoebozoa</taxon>
        <taxon>Discosea</taxon>
        <taxon>Longamoebia</taxon>
        <taxon>Centramoebida</taxon>
        <taxon>Acanthamoebidae</taxon>
        <taxon>Acanthamoeba</taxon>
    </lineage>
</organism>
<dbReference type="SUPFAM" id="SSF55729">
    <property type="entry name" value="Acyl-CoA N-acyltransferases (Nat)"/>
    <property type="match status" value="1"/>
</dbReference>
<dbReference type="PANTHER" id="PTHR36114">
    <property type="entry name" value="16.7 KDA PROTEIN IN WHIE LOCUS"/>
    <property type="match status" value="1"/>
</dbReference>
<dbReference type="GO" id="GO:0007154">
    <property type="term" value="P:cell communication"/>
    <property type="evidence" value="ECO:0007669"/>
    <property type="project" value="UniProtKB-ARBA"/>
</dbReference>
<dbReference type="PANTHER" id="PTHR36114:SF1">
    <property type="entry name" value="16.7 KDA PROTEIN IN WHIE LOCUS"/>
    <property type="match status" value="1"/>
</dbReference>
<evidence type="ECO:0000313" key="2">
    <source>
        <dbReference type="EMBL" id="ELR12390.1"/>
    </source>
</evidence>
<dbReference type="InterPro" id="IPR016181">
    <property type="entry name" value="Acyl_CoA_acyltransferase"/>
</dbReference>
<evidence type="ECO:0000259" key="1">
    <source>
        <dbReference type="PROSITE" id="PS50042"/>
    </source>
</evidence>
<dbReference type="Pfam" id="PF07883">
    <property type="entry name" value="Cupin_2"/>
    <property type="match status" value="1"/>
</dbReference>
<keyword evidence="3" id="KW-1185">Reference proteome</keyword>
<dbReference type="CDD" id="cd02226">
    <property type="entry name" value="cupin_YdbB-like"/>
    <property type="match status" value="1"/>
</dbReference>
<dbReference type="InterPro" id="IPR014710">
    <property type="entry name" value="RmlC-like_jellyroll"/>
</dbReference>
<dbReference type="AlphaFoldDB" id="L8GH15"/>
<dbReference type="GO" id="GO:0016747">
    <property type="term" value="F:acyltransferase activity, transferring groups other than amino-acyl groups"/>
    <property type="evidence" value="ECO:0007669"/>
    <property type="project" value="InterPro"/>
</dbReference>
<dbReference type="InterPro" id="IPR000595">
    <property type="entry name" value="cNMP-bd_dom"/>
</dbReference>
<dbReference type="Gene3D" id="2.60.120.10">
    <property type="entry name" value="Jelly Rolls"/>
    <property type="match status" value="1"/>
</dbReference>
<dbReference type="InterPro" id="IPR013096">
    <property type="entry name" value="Cupin_2"/>
</dbReference>
<dbReference type="InterPro" id="IPR052044">
    <property type="entry name" value="PKS_Associated_Protein"/>
</dbReference>
<dbReference type="Pfam" id="PF08445">
    <property type="entry name" value="FR47"/>
    <property type="match status" value="1"/>
</dbReference>
<dbReference type="Proteomes" id="UP000011083">
    <property type="component" value="Unassembled WGS sequence"/>
</dbReference>
<dbReference type="OrthoDB" id="204928at2759"/>
<dbReference type="InterPro" id="IPR013653">
    <property type="entry name" value="GCN5-like_dom"/>
</dbReference>
<dbReference type="Gene3D" id="3.40.630.30">
    <property type="match status" value="1"/>
</dbReference>
<dbReference type="VEuPathDB" id="AmoebaDB:ACA1_374580"/>
<sequence>MEKLESNEEAGALPLRVEALPTEGQLWAAVRLFLVAHMPHSWKLLGTVLRAEAAKGALVPRDGDHQWFVAKCGDELRGVLLVMPLVKSGGAASSVNVSVFVPPQQQHGEAVLRALLDRVELTTTGAAGGLCGEVRFAGLDKAWLPLVRERAAAAGAQESWFNPCLALHCPEARFVRPAQSDSAAHLRAQSLRLDSIAADSADTHTVVSKWKYASEESDDYIAACVGHAPSSCLRQGDEMVAWIGVHADMSLGFFWVQESHRRKGLGKILAVDQVLKTFDYVRPHLEADQVGAYFFTEAVNDASKSLFQSLGFEIFSEVFWIAFKPSSGAEASAQPPARKEMAKVNLAEKLALFSEHWSPKIVGEVDNFDVKVAKLKGEFVWHHHEHEDELFLIIKGNLVIKVREQDGSERDIDLHEGDFFVVPKGVEHKPVAAEECHVMLLEKRGVLNTGNVRSQHTVDNLQRL</sequence>
<dbReference type="RefSeq" id="XP_004334403.1">
    <property type="nucleotide sequence ID" value="XM_004334355.1"/>
</dbReference>
<dbReference type="GeneID" id="14912767"/>
<protein>
    <submittedName>
        <fullName evidence="2">Cupin domain containing protein</fullName>
    </submittedName>
</protein>
<evidence type="ECO:0000313" key="3">
    <source>
        <dbReference type="Proteomes" id="UP000011083"/>
    </source>
</evidence>